<dbReference type="EMBL" id="PFPB01000044">
    <property type="protein sequence ID" value="PIZ88833.1"/>
    <property type="molecule type" value="Genomic_DNA"/>
</dbReference>
<dbReference type="InterPro" id="IPR050696">
    <property type="entry name" value="FtsA/MreB"/>
</dbReference>
<name>A0A2M7UXW6_9BACT</name>
<dbReference type="InterPro" id="IPR043129">
    <property type="entry name" value="ATPase_NBD"/>
</dbReference>
<comment type="caution">
    <text evidence="1">The sequence shown here is derived from an EMBL/GenBank/DDBJ whole genome shotgun (WGS) entry which is preliminary data.</text>
</comment>
<dbReference type="InterPro" id="IPR005883">
    <property type="entry name" value="PilM"/>
</dbReference>
<dbReference type="Proteomes" id="UP000230760">
    <property type="component" value="Unassembled WGS sequence"/>
</dbReference>
<protein>
    <recommendedName>
        <fullName evidence="3">SHS2 domain-containing protein</fullName>
    </recommendedName>
</protein>
<reference evidence="2" key="1">
    <citation type="submission" date="2017-09" db="EMBL/GenBank/DDBJ databases">
        <title>Depth-based differentiation of microbial function through sediment-hosted aquifers and enrichment of novel symbionts in the deep terrestrial subsurface.</title>
        <authorList>
            <person name="Probst A.J."/>
            <person name="Ladd B."/>
            <person name="Jarett J.K."/>
            <person name="Geller-Mcgrath D.E."/>
            <person name="Sieber C.M.K."/>
            <person name="Emerson J.B."/>
            <person name="Anantharaman K."/>
            <person name="Thomas B.C."/>
            <person name="Malmstrom R."/>
            <person name="Stieglmeier M."/>
            <person name="Klingl A."/>
            <person name="Woyke T."/>
            <person name="Ryan C.M."/>
            <person name="Banfield J.F."/>
        </authorList>
    </citation>
    <scope>NUCLEOTIDE SEQUENCE [LARGE SCALE GENOMIC DNA]</scope>
</reference>
<sequence length="428" mass="47477">MFILFKKNFNDIIKIRTSPSARTLFLTSFGIRTSPSARTLFLTSFGIRTSPSARTLFFINAQNMLEVLSLKLGAFGLDISDLSLKIVKLKKWKNFLGLSCFWEEKIPAGIIEEGEIKNEDSLVKILKENLHKVRKGKLKTNYVIASLPEEKAFLQVIQLPKMGDEELRGAVLFEAENYIPLPISDVYIDFQVVPPLYNHLDHLDVLIAALPRKIIDSYVSVLKKSGLQPKVLEIESLAIGRALVKNGVSPFSTLLIDLGATKTSFIIFSGSSVRFTSSIPVSSQNFTDAIARALKIHGKDAEELKVKYGLAEKEHKEGLEIFEALIPSFTDLVEQIKTHLYYYQGHAQHEHLSPNGKGVAKILLSGGGANLKGLSSLLAAELKIPVEIGNPWVNILPEPLKEIPELHFDKSLSYTTALGLALRGIKET</sequence>
<evidence type="ECO:0000313" key="1">
    <source>
        <dbReference type="EMBL" id="PIZ88833.1"/>
    </source>
</evidence>
<proteinExistence type="predicted"/>
<organism evidence="1 2">
    <name type="scientific">Candidatus Nealsonbacteria bacterium CG_4_10_14_0_2_um_filter_38_17</name>
    <dbReference type="NCBI Taxonomy" id="1974680"/>
    <lineage>
        <taxon>Bacteria</taxon>
        <taxon>Candidatus Nealsoniibacteriota</taxon>
    </lineage>
</organism>
<dbReference type="Pfam" id="PF11104">
    <property type="entry name" value="PilM_2"/>
    <property type="match status" value="1"/>
</dbReference>
<dbReference type="PANTHER" id="PTHR32432">
    <property type="entry name" value="CELL DIVISION PROTEIN FTSA-RELATED"/>
    <property type="match status" value="1"/>
</dbReference>
<dbReference type="AlphaFoldDB" id="A0A2M7UXW6"/>
<evidence type="ECO:0008006" key="3">
    <source>
        <dbReference type="Google" id="ProtNLM"/>
    </source>
</evidence>
<dbReference type="CDD" id="cd24049">
    <property type="entry name" value="ASKHA_NBD_PilM"/>
    <property type="match status" value="1"/>
</dbReference>
<dbReference type="NCBIfam" id="TIGR01175">
    <property type="entry name" value="pilM"/>
    <property type="match status" value="1"/>
</dbReference>
<accession>A0A2M7UXW6</accession>
<evidence type="ECO:0000313" key="2">
    <source>
        <dbReference type="Proteomes" id="UP000230760"/>
    </source>
</evidence>
<dbReference type="SUPFAM" id="SSF53067">
    <property type="entry name" value="Actin-like ATPase domain"/>
    <property type="match status" value="2"/>
</dbReference>
<gene>
    <name evidence="1" type="ORF">COX90_02520</name>
</gene>
<dbReference type="Gene3D" id="3.30.420.40">
    <property type="match status" value="2"/>
</dbReference>
<dbReference type="PANTHER" id="PTHR32432:SF3">
    <property type="entry name" value="ETHANOLAMINE UTILIZATION PROTEIN EUTJ"/>
    <property type="match status" value="1"/>
</dbReference>
<dbReference type="Gene3D" id="3.30.1490.300">
    <property type="match status" value="1"/>
</dbReference>